<feature type="signal peptide" evidence="1">
    <location>
        <begin position="1"/>
        <end position="28"/>
    </location>
</feature>
<protein>
    <recommendedName>
        <fullName evidence="4">Collagen triple helix repeat-containing protein</fullName>
    </recommendedName>
</protein>
<evidence type="ECO:0000313" key="2">
    <source>
        <dbReference type="EMBL" id="GAA1534659.1"/>
    </source>
</evidence>
<evidence type="ECO:0008006" key="4">
    <source>
        <dbReference type="Google" id="ProtNLM"/>
    </source>
</evidence>
<proteinExistence type="predicted"/>
<organism evidence="2 3">
    <name type="scientific">Nocardioides humi</name>
    <dbReference type="NCBI Taxonomy" id="449461"/>
    <lineage>
        <taxon>Bacteria</taxon>
        <taxon>Bacillati</taxon>
        <taxon>Actinomycetota</taxon>
        <taxon>Actinomycetes</taxon>
        <taxon>Propionibacteriales</taxon>
        <taxon>Nocardioidaceae</taxon>
        <taxon>Nocardioides</taxon>
    </lineage>
</organism>
<sequence length="174" mass="17509">MFRFRPGLYAGIVATLALVVALSGGAYAAGKITGKQIAKNAITSKHIRNGQVTAADLAADAKAAATGPVGPRGAAGAPGVSGYEIVTGTSRESTGTGDWLDVVVNCPPGKKVLTHGVTWTKLDPNDVQGVAVYYNSLAQARLAGDGTSVTFYGYSGAVPDGWGLVGQVACGLVS</sequence>
<dbReference type="EMBL" id="BAAAOR010000030">
    <property type="protein sequence ID" value="GAA1534659.1"/>
    <property type="molecule type" value="Genomic_DNA"/>
</dbReference>
<reference evidence="2 3" key="1">
    <citation type="journal article" date="2019" name="Int. J. Syst. Evol. Microbiol.">
        <title>The Global Catalogue of Microorganisms (GCM) 10K type strain sequencing project: providing services to taxonomists for standard genome sequencing and annotation.</title>
        <authorList>
            <consortium name="The Broad Institute Genomics Platform"/>
            <consortium name="The Broad Institute Genome Sequencing Center for Infectious Disease"/>
            <person name="Wu L."/>
            <person name="Ma J."/>
        </authorList>
    </citation>
    <scope>NUCLEOTIDE SEQUENCE [LARGE SCALE GENOMIC DNA]</scope>
    <source>
        <strain evidence="2 3">JCM 14942</strain>
    </source>
</reference>
<keyword evidence="1" id="KW-0732">Signal</keyword>
<feature type="chain" id="PRO_5045902052" description="Collagen triple helix repeat-containing protein" evidence="1">
    <location>
        <begin position="29"/>
        <end position="174"/>
    </location>
</feature>
<dbReference type="RefSeq" id="WP_141007411.1">
    <property type="nucleotide sequence ID" value="NZ_BAAAOR010000030.1"/>
</dbReference>
<comment type="caution">
    <text evidence="2">The sequence shown here is derived from an EMBL/GenBank/DDBJ whole genome shotgun (WGS) entry which is preliminary data.</text>
</comment>
<accession>A0ABN2B8F4</accession>
<dbReference type="Proteomes" id="UP001500842">
    <property type="component" value="Unassembled WGS sequence"/>
</dbReference>
<keyword evidence="3" id="KW-1185">Reference proteome</keyword>
<evidence type="ECO:0000313" key="3">
    <source>
        <dbReference type="Proteomes" id="UP001500842"/>
    </source>
</evidence>
<name>A0ABN2B8F4_9ACTN</name>
<evidence type="ECO:0000256" key="1">
    <source>
        <dbReference type="SAM" id="SignalP"/>
    </source>
</evidence>
<gene>
    <name evidence="2" type="ORF">GCM10009788_41870</name>
</gene>